<feature type="domain" description="Response regulatory" evidence="6">
    <location>
        <begin position="3"/>
        <end position="120"/>
    </location>
</feature>
<dbReference type="PROSITE" id="PS50110">
    <property type="entry name" value="RESPONSE_REGULATORY"/>
    <property type="match status" value="1"/>
</dbReference>
<dbReference type="InterPro" id="IPR018060">
    <property type="entry name" value="HTH_AraC"/>
</dbReference>
<feature type="domain" description="HTH araC/xylS-type" evidence="5">
    <location>
        <begin position="393"/>
        <end position="491"/>
    </location>
</feature>
<dbReference type="PANTHER" id="PTHR43280">
    <property type="entry name" value="ARAC-FAMILY TRANSCRIPTIONAL REGULATOR"/>
    <property type="match status" value="1"/>
</dbReference>
<dbReference type="SMART" id="SM00448">
    <property type="entry name" value="REC"/>
    <property type="match status" value="1"/>
</dbReference>
<evidence type="ECO:0000256" key="4">
    <source>
        <dbReference type="PROSITE-ProRule" id="PRU00169"/>
    </source>
</evidence>
<dbReference type="SMART" id="SM00342">
    <property type="entry name" value="HTH_ARAC"/>
    <property type="match status" value="1"/>
</dbReference>
<dbReference type="Pfam" id="PF00072">
    <property type="entry name" value="Response_reg"/>
    <property type="match status" value="1"/>
</dbReference>
<evidence type="ECO:0000256" key="1">
    <source>
        <dbReference type="ARBA" id="ARBA00023015"/>
    </source>
</evidence>
<dbReference type="EMBL" id="CP090978">
    <property type="protein sequence ID" value="UJF31837.1"/>
    <property type="molecule type" value="Genomic_DNA"/>
</dbReference>
<evidence type="ECO:0000259" key="6">
    <source>
        <dbReference type="PROSITE" id="PS50110"/>
    </source>
</evidence>
<dbReference type="CDD" id="cd17536">
    <property type="entry name" value="REC_YesN-like"/>
    <property type="match status" value="1"/>
</dbReference>
<dbReference type="PANTHER" id="PTHR43280:SF2">
    <property type="entry name" value="HTH-TYPE TRANSCRIPTIONAL REGULATOR EXSA"/>
    <property type="match status" value="1"/>
</dbReference>
<keyword evidence="1" id="KW-0805">Transcription regulation</keyword>
<organism evidence="7 8">
    <name type="scientific">Paenibacillus hexagrammi</name>
    <dbReference type="NCBI Taxonomy" id="2908839"/>
    <lineage>
        <taxon>Bacteria</taxon>
        <taxon>Bacillati</taxon>
        <taxon>Bacillota</taxon>
        <taxon>Bacilli</taxon>
        <taxon>Bacillales</taxon>
        <taxon>Paenibacillaceae</taxon>
        <taxon>Paenibacillus</taxon>
    </lineage>
</organism>
<keyword evidence="8" id="KW-1185">Reference proteome</keyword>
<dbReference type="InterPro" id="IPR018062">
    <property type="entry name" value="HTH_AraC-typ_CS"/>
</dbReference>
<evidence type="ECO:0000259" key="5">
    <source>
        <dbReference type="PROSITE" id="PS01124"/>
    </source>
</evidence>
<dbReference type="Proteomes" id="UP001649230">
    <property type="component" value="Chromosome"/>
</dbReference>
<keyword evidence="2" id="KW-0238">DNA-binding</keyword>
<gene>
    <name evidence="7" type="ORF">L0M14_18970</name>
</gene>
<dbReference type="PROSITE" id="PS00041">
    <property type="entry name" value="HTH_ARAC_FAMILY_1"/>
    <property type="match status" value="1"/>
</dbReference>
<evidence type="ECO:0000256" key="2">
    <source>
        <dbReference type="ARBA" id="ARBA00023125"/>
    </source>
</evidence>
<dbReference type="RefSeq" id="WP_235118182.1">
    <property type="nucleotide sequence ID" value="NZ_CP090978.1"/>
</dbReference>
<feature type="modified residue" description="4-aspartylphosphate" evidence="4">
    <location>
        <position position="55"/>
    </location>
</feature>
<dbReference type="SUPFAM" id="SSF46689">
    <property type="entry name" value="Homeodomain-like"/>
    <property type="match status" value="2"/>
</dbReference>
<dbReference type="InterPro" id="IPR020449">
    <property type="entry name" value="Tscrpt_reg_AraC-type_HTH"/>
</dbReference>
<keyword evidence="3" id="KW-0804">Transcription</keyword>
<proteinExistence type="predicted"/>
<dbReference type="Pfam" id="PF12833">
    <property type="entry name" value="HTH_18"/>
    <property type="match status" value="1"/>
</dbReference>
<dbReference type="PRINTS" id="PR00032">
    <property type="entry name" value="HTHARAC"/>
</dbReference>
<keyword evidence="4" id="KW-0597">Phosphoprotein</keyword>
<dbReference type="SUPFAM" id="SSF52172">
    <property type="entry name" value="CheY-like"/>
    <property type="match status" value="1"/>
</dbReference>
<dbReference type="InterPro" id="IPR009057">
    <property type="entry name" value="Homeodomain-like_sf"/>
</dbReference>
<evidence type="ECO:0000313" key="8">
    <source>
        <dbReference type="Proteomes" id="UP001649230"/>
    </source>
</evidence>
<sequence>MIRVVIADDELMMRSGLRSLIDWKQYGMSVVAECSNGKEVLEVMDNEDIQILITDIQMPLVNGLQLMKQSLERNADLQVILVSSYDEFAYVQEGIRYGAIDYLFKPTLDADQLANALSRCVAKIEQKRIQEAALGAKIHAATSLLELDLKQFLLGNKDSIPPNVSWLSSPCVCMYMKIHQLEKTEEPYGSMLEDILCKELQSLFYSEFIQGITVEIGTDMVLAIFPEQLEPKFPVPVFKKNVEEKLQITLTIGYMAVEGIKSLKAKLTIVKQLEDYVFFEGIGQMMDMDHLLQFGSLEEASELRNHDTEPASFLIHEKIKQWRERTKSPAQVKKEACQLLLSISYALGITESLPEFLEMINYTETLEDVENVLMLRFEDAGRSVEGYAGKLIAKALEYMTLKFREEINLQEVADYIHVSRSYFSLLFKRHTGKKFIDYLIELRIREAKRLLCCRDYKIYEVAEQTGFKDVKYFSKLFKRMTGYTPIEYREHQLSLSDGLTKT</sequence>
<name>A0ABY3SCW4_9BACL</name>
<evidence type="ECO:0000313" key="7">
    <source>
        <dbReference type="EMBL" id="UJF31837.1"/>
    </source>
</evidence>
<dbReference type="InterPro" id="IPR011006">
    <property type="entry name" value="CheY-like_superfamily"/>
</dbReference>
<evidence type="ECO:0000256" key="3">
    <source>
        <dbReference type="ARBA" id="ARBA00023163"/>
    </source>
</evidence>
<dbReference type="PROSITE" id="PS01124">
    <property type="entry name" value="HTH_ARAC_FAMILY_2"/>
    <property type="match status" value="1"/>
</dbReference>
<accession>A0ABY3SCW4</accession>
<dbReference type="Gene3D" id="3.40.50.2300">
    <property type="match status" value="1"/>
</dbReference>
<reference evidence="7 8" key="1">
    <citation type="journal article" date="2024" name="Int. J. Syst. Evol. Microbiol.">
        <title>Paenibacillus hexagrammi sp. nov., a novel bacterium isolated from the gut content of Hexagrammos agrammus.</title>
        <authorList>
            <person name="Jung H.K."/>
            <person name="Kim D.G."/>
            <person name="Zin H."/>
            <person name="Park J."/>
            <person name="Jung H."/>
            <person name="Kim Y.O."/>
            <person name="Kong H.J."/>
            <person name="Kim J.W."/>
            <person name="Kim Y.S."/>
        </authorList>
    </citation>
    <scope>NUCLEOTIDE SEQUENCE [LARGE SCALE GENOMIC DNA]</scope>
    <source>
        <strain evidence="7 8">YPD9-1</strain>
    </source>
</reference>
<protein>
    <submittedName>
        <fullName evidence="7">Response regulator</fullName>
    </submittedName>
</protein>
<dbReference type="Gene3D" id="1.10.10.60">
    <property type="entry name" value="Homeodomain-like"/>
    <property type="match status" value="2"/>
</dbReference>
<dbReference type="InterPro" id="IPR001789">
    <property type="entry name" value="Sig_transdc_resp-reg_receiver"/>
</dbReference>